<evidence type="ECO:0000256" key="5">
    <source>
        <dbReference type="ARBA" id="ARBA00023242"/>
    </source>
</evidence>
<sequence>AGLNQARPQRPFPDPTGMNDPMISTIPQLEQQRESQGSIDKAAVNRASQALNSTRPDPYKKLPITTVSNDVQDKNLQQYLHRDKMYQKSLETQHKRHMQLAHSKKAQLEMASMEKKARQQGMPVFGPGYKGFGNTRFAVQQPILYPRDKRKQKRMTHISHNMRAISAQADEEDVLVPVRIDMESNGYQLRDTFTWNLNEKILTPEKFADILCEDLHLPAAQFAEAIVTSIREQLEEYHLYAPNTHSKPSDVDASTDKVELSTGSDGDQAMVEATESTEASVAPTTTESSSASEDDLRIVIKVGILHLDGCLDITVGNISLVDQFEWSVENSSDSPEIFAEKLVNELGLGGEFRSAIAHSIREQVYVHFKSLLIGQEYGDGSYLSERVKTQLLPNLKYLLRDPLMAEKFTPVLLEISDLELDRIEREKLREFRRKRRQNRSSRRGMQLPDREALRTHRTGVAIPQTTDANEDGLGSGIENGRGGDTSWYGRKSALKARMNIAAEARMSGYRDSLSPVPTNSQLENGLPLTDGMSGFGVGRPYGNPYQGAGLRDAGRDSSGLDANGGYDAAGMDPNHMYPTPTPRNVPKPEAELPEGCKIAEDLLDWMPSKKRILESRNPHDVFDIVQLENGDYKVFCYDCPNKLYTIGPNETLKNFEVHLRNRSHRNSVEARLRAAW</sequence>
<keyword evidence="3" id="KW-0805">Transcription regulation</keyword>
<feature type="region of interest" description="Disordered" evidence="6">
    <location>
        <begin position="1"/>
        <end position="40"/>
    </location>
</feature>
<gene>
    <name evidence="7" type="ORF">INT43_000013</name>
</gene>
<keyword evidence="5" id="KW-0539">Nucleus</keyword>
<keyword evidence="4" id="KW-0804">Transcription</keyword>
<evidence type="ECO:0000256" key="1">
    <source>
        <dbReference type="ARBA" id="ARBA00004123"/>
    </source>
</evidence>
<evidence type="ECO:0000256" key="6">
    <source>
        <dbReference type="SAM" id="MobiDB-lite"/>
    </source>
</evidence>
<reference evidence="7" key="1">
    <citation type="submission" date="2020-12" db="EMBL/GenBank/DDBJ databases">
        <title>Metabolic potential, ecology and presence of endohyphal bacteria is reflected in genomic diversity of Mucoromycotina.</title>
        <authorList>
            <person name="Muszewska A."/>
            <person name="Okrasinska A."/>
            <person name="Steczkiewicz K."/>
            <person name="Drgas O."/>
            <person name="Orlowska M."/>
            <person name="Perlinska-Lenart U."/>
            <person name="Aleksandrzak-Piekarczyk T."/>
            <person name="Szatraj K."/>
            <person name="Zielenkiewicz U."/>
            <person name="Pilsyk S."/>
            <person name="Malc E."/>
            <person name="Mieczkowski P."/>
            <person name="Kruszewska J.S."/>
            <person name="Biernat P."/>
            <person name="Pawlowska J."/>
        </authorList>
    </citation>
    <scope>NUCLEOTIDE SEQUENCE</scope>
    <source>
        <strain evidence="7">WA0000067209</strain>
    </source>
</reference>
<feature type="region of interest" description="Disordered" evidence="6">
    <location>
        <begin position="459"/>
        <end position="484"/>
    </location>
</feature>
<keyword evidence="8" id="KW-1185">Reference proteome</keyword>
<accession>A0A8H7PG38</accession>
<comment type="similarity">
    <text evidence="2">Belongs to the SNF5 family.</text>
</comment>
<dbReference type="AlphaFoldDB" id="A0A8H7PG38"/>
<evidence type="ECO:0000256" key="2">
    <source>
        <dbReference type="ARBA" id="ARBA00010239"/>
    </source>
</evidence>
<evidence type="ECO:0000313" key="8">
    <source>
        <dbReference type="Proteomes" id="UP000654370"/>
    </source>
</evidence>
<dbReference type="OrthoDB" id="515064at2759"/>
<feature type="non-terminal residue" evidence="7">
    <location>
        <position position="1"/>
    </location>
</feature>
<feature type="compositionally biased region" description="Polar residues" evidence="6">
    <location>
        <begin position="25"/>
        <end position="38"/>
    </location>
</feature>
<dbReference type="GO" id="GO:0000228">
    <property type="term" value="C:nuclear chromosome"/>
    <property type="evidence" value="ECO:0007669"/>
    <property type="project" value="InterPro"/>
</dbReference>
<protein>
    <submittedName>
        <fullName evidence="7">Uncharacterized protein</fullName>
    </submittedName>
</protein>
<feature type="compositionally biased region" description="Gly residues" evidence="6">
    <location>
        <begin position="473"/>
        <end position="483"/>
    </location>
</feature>
<dbReference type="Proteomes" id="UP000654370">
    <property type="component" value="Unassembled WGS sequence"/>
</dbReference>
<evidence type="ECO:0000313" key="7">
    <source>
        <dbReference type="EMBL" id="KAG2172666.1"/>
    </source>
</evidence>
<evidence type="ECO:0000256" key="3">
    <source>
        <dbReference type="ARBA" id="ARBA00023015"/>
    </source>
</evidence>
<feature type="region of interest" description="Disordered" evidence="6">
    <location>
        <begin position="241"/>
        <end position="289"/>
    </location>
</feature>
<dbReference type="InterPro" id="IPR006939">
    <property type="entry name" value="SNF5"/>
</dbReference>
<comment type="subcellular location">
    <subcellularLocation>
        <location evidence="1">Nucleus</location>
    </subcellularLocation>
</comment>
<feature type="compositionally biased region" description="Basic and acidic residues" evidence="6">
    <location>
        <begin position="247"/>
        <end position="259"/>
    </location>
</feature>
<dbReference type="GO" id="GO:0006338">
    <property type="term" value="P:chromatin remodeling"/>
    <property type="evidence" value="ECO:0007669"/>
    <property type="project" value="InterPro"/>
</dbReference>
<proteinExistence type="inferred from homology"/>
<dbReference type="PANTHER" id="PTHR10019">
    <property type="entry name" value="SNF5"/>
    <property type="match status" value="1"/>
</dbReference>
<comment type="caution">
    <text evidence="7">The sequence shown here is derived from an EMBL/GenBank/DDBJ whole genome shotgun (WGS) entry which is preliminary data.</text>
</comment>
<organism evidence="7 8">
    <name type="scientific">Mortierella isabellina</name>
    <name type="common">Filamentous fungus</name>
    <name type="synonym">Umbelopsis isabellina</name>
    <dbReference type="NCBI Taxonomy" id="91625"/>
    <lineage>
        <taxon>Eukaryota</taxon>
        <taxon>Fungi</taxon>
        <taxon>Fungi incertae sedis</taxon>
        <taxon>Mucoromycota</taxon>
        <taxon>Mucoromycotina</taxon>
        <taxon>Umbelopsidomycetes</taxon>
        <taxon>Umbelopsidales</taxon>
        <taxon>Umbelopsidaceae</taxon>
        <taxon>Umbelopsis</taxon>
    </lineage>
</organism>
<name>A0A8H7PG38_MORIS</name>
<dbReference type="Pfam" id="PF04855">
    <property type="entry name" value="SNF5"/>
    <property type="match status" value="1"/>
</dbReference>
<dbReference type="EMBL" id="JAEPQZ010000016">
    <property type="protein sequence ID" value="KAG2172666.1"/>
    <property type="molecule type" value="Genomic_DNA"/>
</dbReference>
<feature type="compositionally biased region" description="Low complexity" evidence="6">
    <location>
        <begin position="272"/>
        <end position="289"/>
    </location>
</feature>
<evidence type="ECO:0000256" key="4">
    <source>
        <dbReference type="ARBA" id="ARBA00023163"/>
    </source>
</evidence>